<dbReference type="InterPro" id="IPR003613">
    <property type="entry name" value="Ubox_domain"/>
</dbReference>
<dbReference type="OrthoDB" id="424220at2759"/>
<feature type="domain" description="U-box" evidence="2">
    <location>
        <begin position="62"/>
        <end position="135"/>
    </location>
</feature>
<dbReference type="Gene3D" id="3.30.40.10">
    <property type="entry name" value="Zinc/RING finger domain, C3HC4 (zinc finger)"/>
    <property type="match status" value="1"/>
</dbReference>
<dbReference type="GO" id="GO:0004842">
    <property type="term" value="F:ubiquitin-protein transferase activity"/>
    <property type="evidence" value="ECO:0007669"/>
    <property type="project" value="InterPro"/>
</dbReference>
<dbReference type="EMBL" id="KE346360">
    <property type="protein sequence ID" value="KJE88567.1"/>
    <property type="molecule type" value="Genomic_DNA"/>
</dbReference>
<reference evidence="4" key="1">
    <citation type="submission" date="2011-02" db="EMBL/GenBank/DDBJ databases">
        <title>The Genome Sequence of Capsaspora owczarzaki ATCC 30864.</title>
        <authorList>
            <person name="Russ C."/>
            <person name="Cuomo C."/>
            <person name="Burger G."/>
            <person name="Gray M.W."/>
            <person name="Holland P.W.H."/>
            <person name="King N."/>
            <person name="Lang F.B.F."/>
            <person name="Roger A.J."/>
            <person name="Ruiz-Trillo I."/>
            <person name="Young S.K."/>
            <person name="Zeng Q."/>
            <person name="Gargeya S."/>
            <person name="Alvarado L."/>
            <person name="Berlin A."/>
            <person name="Chapman S.B."/>
            <person name="Chen Z."/>
            <person name="Freedman E."/>
            <person name="Gellesch M."/>
            <person name="Goldberg J."/>
            <person name="Griggs A."/>
            <person name="Gujja S."/>
            <person name="Heilman E."/>
            <person name="Heiman D."/>
            <person name="Howarth C."/>
            <person name="Mehta T."/>
            <person name="Neiman D."/>
            <person name="Pearson M."/>
            <person name="Roberts A."/>
            <person name="Saif S."/>
            <person name="Shea T."/>
            <person name="Shenoy N."/>
            <person name="Sisk P."/>
            <person name="Stolte C."/>
            <person name="Sykes S."/>
            <person name="White J."/>
            <person name="Yandava C."/>
            <person name="Haas B."/>
            <person name="Nusbaum C."/>
            <person name="Birren B."/>
        </authorList>
    </citation>
    <scope>NUCLEOTIDE SEQUENCE</scope>
    <source>
        <strain evidence="4">ATCC 30864</strain>
    </source>
</reference>
<dbReference type="PANTHER" id="PTHR46573:SF1">
    <property type="entry name" value="WD REPEAT, SAM AND U-BOX DOMAIN-CONTAINING PROTEIN 1"/>
    <property type="match status" value="1"/>
</dbReference>
<evidence type="ECO:0000313" key="4">
    <source>
        <dbReference type="Proteomes" id="UP000008743"/>
    </source>
</evidence>
<evidence type="ECO:0000256" key="1">
    <source>
        <dbReference type="SAM" id="Phobius"/>
    </source>
</evidence>
<dbReference type="RefSeq" id="XP_004365077.2">
    <property type="nucleotide sequence ID" value="XM_004365020.2"/>
</dbReference>
<dbReference type="Proteomes" id="UP000008743">
    <property type="component" value="Unassembled WGS sequence"/>
</dbReference>
<dbReference type="GO" id="GO:0016567">
    <property type="term" value="P:protein ubiquitination"/>
    <property type="evidence" value="ECO:0007669"/>
    <property type="project" value="InterPro"/>
</dbReference>
<dbReference type="SMART" id="SM00504">
    <property type="entry name" value="Ubox"/>
    <property type="match status" value="1"/>
</dbReference>
<dbReference type="AlphaFoldDB" id="A0A0D2VFQ4"/>
<gene>
    <name evidence="3" type="ORF">CAOG_000206</name>
</gene>
<evidence type="ECO:0000259" key="2">
    <source>
        <dbReference type="PROSITE" id="PS51698"/>
    </source>
</evidence>
<accession>A0A0D2VFQ4</accession>
<sequence>MPPSKSKKNGSTSDDSDDFGIFAVAGIALAAGALIGAGLKAVYDSVTAAPEPAHQSQHALSEVLEAFNCPITQEVMSDPVSTPYGHCFERDAIERWLQTHKTCPMTKKPLTQAQLFPNYTVKAAIESALASSTSSSLPCSSSASASGAERVPRVADDAVQVTLAPEALRAGLRCLDPDTVRALCTGANWNPAMAESVFLLLDALPTSNQSVPFAVTNRGTVPLVLVAQRHRPFASSNVHDDDGRETGRLTLAPQQSARLAISSTWRLNVQLPTQDGLPKTVLLAVDEAAALDGSPSSLPMVE</sequence>
<proteinExistence type="predicted"/>
<dbReference type="eggNOG" id="KOG0167">
    <property type="taxonomic scope" value="Eukaryota"/>
</dbReference>
<name>A0A0D2VFQ4_CAPO3</name>
<dbReference type="InterPro" id="IPR045210">
    <property type="entry name" value="RING-Ubox_PUB"/>
</dbReference>
<keyword evidence="4" id="KW-1185">Reference proteome</keyword>
<dbReference type="InterPro" id="IPR013083">
    <property type="entry name" value="Znf_RING/FYVE/PHD"/>
</dbReference>
<dbReference type="InParanoid" id="A0A0D2VFQ4"/>
<dbReference type="PANTHER" id="PTHR46573">
    <property type="entry name" value="WD REPEAT, SAM AND U-BOX DOMAIN-CONTAINING PROTEIN 1"/>
    <property type="match status" value="1"/>
</dbReference>
<dbReference type="STRING" id="595528.A0A0D2VFQ4"/>
<feature type="transmembrane region" description="Helical" evidence="1">
    <location>
        <begin position="20"/>
        <end position="39"/>
    </location>
</feature>
<keyword evidence="1" id="KW-0812">Transmembrane</keyword>
<evidence type="ECO:0000313" key="3">
    <source>
        <dbReference type="EMBL" id="KJE88567.1"/>
    </source>
</evidence>
<dbReference type="CDD" id="cd16664">
    <property type="entry name" value="RING-Ubox_PUB"/>
    <property type="match status" value="1"/>
</dbReference>
<dbReference type="Pfam" id="PF04564">
    <property type="entry name" value="U-box"/>
    <property type="match status" value="1"/>
</dbReference>
<organism evidence="3 4">
    <name type="scientific">Capsaspora owczarzaki (strain ATCC 30864)</name>
    <dbReference type="NCBI Taxonomy" id="595528"/>
    <lineage>
        <taxon>Eukaryota</taxon>
        <taxon>Filasterea</taxon>
        <taxon>Capsaspora</taxon>
    </lineage>
</organism>
<dbReference type="SUPFAM" id="SSF57850">
    <property type="entry name" value="RING/U-box"/>
    <property type="match status" value="1"/>
</dbReference>
<protein>
    <recommendedName>
        <fullName evidence="2">U-box domain-containing protein</fullName>
    </recommendedName>
</protein>
<dbReference type="InterPro" id="IPR052085">
    <property type="entry name" value="WD-SAM-U-box"/>
</dbReference>
<dbReference type="PROSITE" id="PS51698">
    <property type="entry name" value="U_BOX"/>
    <property type="match status" value="1"/>
</dbReference>
<keyword evidence="1" id="KW-1133">Transmembrane helix</keyword>
<keyword evidence="1" id="KW-0472">Membrane</keyword>